<keyword evidence="1" id="KW-0812">Transmembrane</keyword>
<dbReference type="AlphaFoldDB" id="A0A8B9LDM7"/>
<evidence type="ECO:0000313" key="3">
    <source>
        <dbReference type="Proteomes" id="UP000694621"/>
    </source>
</evidence>
<dbReference type="Pfam" id="PF15109">
    <property type="entry name" value="TMEM125"/>
    <property type="match status" value="1"/>
</dbReference>
<feature type="transmembrane region" description="Helical" evidence="1">
    <location>
        <begin position="86"/>
        <end position="105"/>
    </location>
</feature>
<feature type="transmembrane region" description="Helical" evidence="1">
    <location>
        <begin position="137"/>
        <end position="157"/>
    </location>
</feature>
<feature type="transmembrane region" description="Helical" evidence="1">
    <location>
        <begin position="54"/>
        <end position="74"/>
    </location>
</feature>
<dbReference type="PANTHER" id="PTHR31416">
    <property type="entry name" value="TRANSMEMBRANE PROTEIN 125"/>
    <property type="match status" value="1"/>
</dbReference>
<organism evidence="2 3">
    <name type="scientific">Astyanax mexicanus</name>
    <name type="common">Blind cave fish</name>
    <name type="synonym">Astyanax fasciatus mexicanus</name>
    <dbReference type="NCBI Taxonomy" id="7994"/>
    <lineage>
        <taxon>Eukaryota</taxon>
        <taxon>Metazoa</taxon>
        <taxon>Chordata</taxon>
        <taxon>Craniata</taxon>
        <taxon>Vertebrata</taxon>
        <taxon>Euteleostomi</taxon>
        <taxon>Actinopterygii</taxon>
        <taxon>Neopterygii</taxon>
        <taxon>Teleostei</taxon>
        <taxon>Ostariophysi</taxon>
        <taxon>Characiformes</taxon>
        <taxon>Characoidei</taxon>
        <taxon>Acestrorhamphidae</taxon>
        <taxon>Acestrorhamphinae</taxon>
        <taxon>Astyanax</taxon>
    </lineage>
</organism>
<accession>A0A8B9LDM7</accession>
<keyword evidence="1" id="KW-1133">Transmembrane helix</keyword>
<sequence length="234" mass="25681">MDRSEEGMTEVKQCEMSELEQLPRAHLAATLQHWRRDAEDPVELWWFGDPCVSLLCYCSSVALVLGLGLAGVFVLSSAGSVTGPSALWRLAVGSTLCLLALAVLLKQLLSSAVQDMGCIRSQRRILQLRSGGFMDPLLLLATGLALMVCGAALLLGLSRSETLMSGTVLLSGGAAVVLAVVIYGTVVFIKKRRNRRRMRRRRVVRRRRRVRVYTVTGQRSQPWRVSASSQASLI</sequence>
<dbReference type="InterPro" id="IPR028165">
    <property type="entry name" value="TMEM125"/>
</dbReference>
<dbReference type="Ensembl" id="ENSAMXT00005055071.1">
    <property type="protein sequence ID" value="ENSAMXP00005050827.1"/>
    <property type="gene ID" value="ENSAMXG00005023031.1"/>
</dbReference>
<keyword evidence="1" id="KW-0472">Membrane</keyword>
<feature type="transmembrane region" description="Helical" evidence="1">
    <location>
        <begin position="169"/>
        <end position="189"/>
    </location>
</feature>
<evidence type="ECO:0000256" key="1">
    <source>
        <dbReference type="SAM" id="Phobius"/>
    </source>
</evidence>
<protein>
    <submittedName>
        <fullName evidence="2">Transmembrane protein 125b</fullName>
    </submittedName>
</protein>
<dbReference type="Proteomes" id="UP000694621">
    <property type="component" value="Unplaced"/>
</dbReference>
<reference evidence="2" key="1">
    <citation type="submission" date="2025-08" db="UniProtKB">
        <authorList>
            <consortium name="Ensembl"/>
        </authorList>
    </citation>
    <scope>IDENTIFICATION</scope>
</reference>
<dbReference type="PANTHER" id="PTHR31416:SF1">
    <property type="entry name" value="TRANSMEMBRANE PROTEIN 125"/>
    <property type="match status" value="1"/>
</dbReference>
<dbReference type="OrthoDB" id="8950495at2759"/>
<proteinExistence type="predicted"/>
<evidence type="ECO:0000313" key="2">
    <source>
        <dbReference type="Ensembl" id="ENSAMXP00005050827.1"/>
    </source>
</evidence>
<name>A0A8B9LDM7_ASTMX</name>